<keyword evidence="5" id="KW-1185">Reference proteome</keyword>
<evidence type="ECO:0000313" key="4">
    <source>
        <dbReference type="EMBL" id="KAL0063377.1"/>
    </source>
</evidence>
<dbReference type="Gene3D" id="3.40.50.300">
    <property type="entry name" value="P-loop containing nucleotide triphosphate hydrolases"/>
    <property type="match status" value="1"/>
</dbReference>
<keyword evidence="1" id="KW-0677">Repeat</keyword>
<dbReference type="PANTHER" id="PTHR10039:SF14">
    <property type="entry name" value="NACHT DOMAIN-CONTAINING PROTEIN"/>
    <property type="match status" value="1"/>
</dbReference>
<dbReference type="InterPro" id="IPR056884">
    <property type="entry name" value="NPHP3-like_N"/>
</dbReference>
<feature type="region of interest" description="Disordered" evidence="2">
    <location>
        <begin position="174"/>
        <end position="193"/>
    </location>
</feature>
<feature type="compositionally biased region" description="Basic and acidic residues" evidence="2">
    <location>
        <begin position="175"/>
        <end position="185"/>
    </location>
</feature>
<feature type="non-terminal residue" evidence="4">
    <location>
        <position position="1"/>
    </location>
</feature>
<evidence type="ECO:0000313" key="5">
    <source>
        <dbReference type="Proteomes" id="UP001437256"/>
    </source>
</evidence>
<gene>
    <name evidence="4" type="ORF">AAF712_009686</name>
</gene>
<evidence type="ECO:0000259" key="3">
    <source>
        <dbReference type="Pfam" id="PF24883"/>
    </source>
</evidence>
<evidence type="ECO:0000256" key="1">
    <source>
        <dbReference type="ARBA" id="ARBA00022737"/>
    </source>
</evidence>
<dbReference type="SUPFAM" id="SSF52540">
    <property type="entry name" value="P-loop containing nucleoside triphosphate hydrolases"/>
    <property type="match status" value="1"/>
</dbReference>
<reference evidence="4 5" key="1">
    <citation type="submission" date="2024-05" db="EMBL/GenBank/DDBJ databases">
        <title>A draft genome resource for the thread blight pathogen Marasmius tenuissimus strain MS-2.</title>
        <authorList>
            <person name="Yulfo-Soto G.E."/>
            <person name="Baruah I.K."/>
            <person name="Amoako-Attah I."/>
            <person name="Bukari Y."/>
            <person name="Meinhardt L.W."/>
            <person name="Bailey B.A."/>
            <person name="Cohen S.P."/>
        </authorList>
    </citation>
    <scope>NUCLEOTIDE SEQUENCE [LARGE SCALE GENOMIC DNA]</scope>
    <source>
        <strain evidence="4 5">MS-2</strain>
    </source>
</reference>
<dbReference type="EMBL" id="JBBXMP010000082">
    <property type="protein sequence ID" value="KAL0063377.1"/>
    <property type="molecule type" value="Genomic_DNA"/>
</dbReference>
<dbReference type="InterPro" id="IPR027417">
    <property type="entry name" value="P-loop_NTPase"/>
</dbReference>
<dbReference type="Proteomes" id="UP001437256">
    <property type="component" value="Unassembled WGS sequence"/>
</dbReference>
<proteinExistence type="predicted"/>
<feature type="domain" description="Nephrocystin 3-like N-terminal" evidence="3">
    <location>
        <begin position="38"/>
        <end position="142"/>
    </location>
</feature>
<evidence type="ECO:0000256" key="2">
    <source>
        <dbReference type="SAM" id="MobiDB-lite"/>
    </source>
</evidence>
<sequence length="473" mass="53682">LKSLSDAVAGVGASHNAEQQYDRGECLPGTREKVLRIIREWILAKGNELPICWLSGTAGVGKTAIAITIAKGCEREDRLVSSFFFFRSDPKRNNPSALVLTIAHGLVVTNPPCRILIDQRILDDPKILEAQMEDQFRELVMKPYIRQTPPPQESEKPSLRQKLSGRIRKYLGKRSLAEKDRDRQHGSPNETEVPNLVIMDGLDECGDEPTQQRILSMIQFAFHNSPHLPLRFLICSRPEAWLQEAFADDSLSRLSKSISLTNDFNPAEDILYYYRHQFRKIVRSPKYKQVRFPDPWPTEEVLETLVDKSCSQFVYAATVSRFIAHANKHPMDQLPLVLKRAPNSQSGTSPYEALDTLYNIILTANPDPDETHPILAAIVVLSGETYLSLTPANIELLLGLRPGQVALGLRGMHSVLNVRGRNDAITVHHTSFRDYLVDQNRSRNFHIDIDSQKYVLARQWLQNLTTSKVRTYR</sequence>
<comment type="caution">
    <text evidence="4">The sequence shown here is derived from an EMBL/GenBank/DDBJ whole genome shotgun (WGS) entry which is preliminary data.</text>
</comment>
<name>A0ABR2ZNZ1_9AGAR</name>
<accession>A0ABR2ZNZ1</accession>
<organism evidence="4 5">
    <name type="scientific">Marasmius tenuissimus</name>
    <dbReference type="NCBI Taxonomy" id="585030"/>
    <lineage>
        <taxon>Eukaryota</taxon>
        <taxon>Fungi</taxon>
        <taxon>Dikarya</taxon>
        <taxon>Basidiomycota</taxon>
        <taxon>Agaricomycotina</taxon>
        <taxon>Agaricomycetes</taxon>
        <taxon>Agaricomycetidae</taxon>
        <taxon>Agaricales</taxon>
        <taxon>Marasmiineae</taxon>
        <taxon>Marasmiaceae</taxon>
        <taxon>Marasmius</taxon>
    </lineage>
</organism>
<protein>
    <recommendedName>
        <fullName evidence="3">Nephrocystin 3-like N-terminal domain-containing protein</fullName>
    </recommendedName>
</protein>
<dbReference type="PANTHER" id="PTHR10039">
    <property type="entry name" value="AMELOGENIN"/>
    <property type="match status" value="1"/>
</dbReference>
<dbReference type="Pfam" id="PF24883">
    <property type="entry name" value="NPHP3_N"/>
    <property type="match status" value="1"/>
</dbReference>